<dbReference type="PANTHER" id="PTHR32196:SF15">
    <property type="entry name" value="SUGAR ABC TRANSPORTER PERMEASE PROTEIN"/>
    <property type="match status" value="1"/>
</dbReference>
<feature type="transmembrane region" description="Helical" evidence="6">
    <location>
        <begin position="282"/>
        <end position="302"/>
    </location>
</feature>
<feature type="transmembrane region" description="Helical" evidence="6">
    <location>
        <begin position="103"/>
        <end position="129"/>
    </location>
</feature>
<evidence type="ECO:0000256" key="4">
    <source>
        <dbReference type="ARBA" id="ARBA00022989"/>
    </source>
</evidence>
<keyword evidence="4 6" id="KW-1133">Transmembrane helix</keyword>
<dbReference type="Proteomes" id="UP000262969">
    <property type="component" value="Unassembled WGS sequence"/>
</dbReference>
<evidence type="ECO:0000256" key="5">
    <source>
        <dbReference type="ARBA" id="ARBA00023136"/>
    </source>
</evidence>
<evidence type="ECO:0000313" key="7">
    <source>
        <dbReference type="EMBL" id="HCL02027.1"/>
    </source>
</evidence>
<keyword evidence="3 6" id="KW-0812">Transmembrane</keyword>
<organism evidence="7 8">
    <name type="scientific">Lachnoclostridium phytofermentans</name>
    <dbReference type="NCBI Taxonomy" id="66219"/>
    <lineage>
        <taxon>Bacteria</taxon>
        <taxon>Bacillati</taxon>
        <taxon>Bacillota</taxon>
        <taxon>Clostridia</taxon>
        <taxon>Lachnospirales</taxon>
        <taxon>Lachnospiraceae</taxon>
    </lineage>
</organism>
<dbReference type="AlphaFoldDB" id="A0A3D2X5N4"/>
<dbReference type="GO" id="GO:0022857">
    <property type="term" value="F:transmembrane transporter activity"/>
    <property type="evidence" value="ECO:0007669"/>
    <property type="project" value="InterPro"/>
</dbReference>
<evidence type="ECO:0000256" key="3">
    <source>
        <dbReference type="ARBA" id="ARBA00022692"/>
    </source>
</evidence>
<feature type="transmembrane region" description="Helical" evidence="6">
    <location>
        <begin position="48"/>
        <end position="67"/>
    </location>
</feature>
<comment type="caution">
    <text evidence="7">The sequence shown here is derived from an EMBL/GenBank/DDBJ whole genome shotgun (WGS) entry which is preliminary data.</text>
</comment>
<evidence type="ECO:0000256" key="6">
    <source>
        <dbReference type="SAM" id="Phobius"/>
    </source>
</evidence>
<feature type="transmembrane region" description="Helical" evidence="6">
    <location>
        <begin position="256"/>
        <end position="276"/>
    </location>
</feature>
<feature type="transmembrane region" description="Helical" evidence="6">
    <location>
        <begin position="205"/>
        <end position="225"/>
    </location>
</feature>
<dbReference type="Pfam" id="PF02653">
    <property type="entry name" value="BPD_transp_2"/>
    <property type="match status" value="1"/>
</dbReference>
<keyword evidence="5 6" id="KW-0472">Membrane</keyword>
<feature type="transmembrane region" description="Helical" evidence="6">
    <location>
        <begin position="141"/>
        <end position="160"/>
    </location>
</feature>
<gene>
    <name evidence="7" type="ORF">DHW61_06350</name>
</gene>
<dbReference type="EMBL" id="DPVV01000214">
    <property type="protein sequence ID" value="HCL02027.1"/>
    <property type="molecule type" value="Genomic_DNA"/>
</dbReference>
<name>A0A3D2X5N4_9FIRM</name>
<keyword evidence="2" id="KW-1003">Cell membrane</keyword>
<feature type="transmembrane region" description="Helical" evidence="6">
    <location>
        <begin position="74"/>
        <end position="97"/>
    </location>
</feature>
<accession>A0A3D2X5N4</accession>
<sequence length="367" mass="39164">MNKKIQSIYQAIGLPRLIIFTFFILVLFAAGFYQMDIVALLSNVLRRWGMYGILVLAMVPAIQCGIGPNFGVSLGIVCGLFGSLVAIELNIANLSIFDGNKTLGAWATILFAIVLSAVIAWIVGVGYGILLNRVKGSEMTVSTYVGFSIIAFMNILWVTLPFKNGDIKWPIGGEGARNTISLENSFSEIMNKAGAFTIGNPETGLVVPTGLLLFFFFLCFLIYLFMRSKTGIAMSAAGANPNFAKASGINVNRTRIIGTALSTSLGAIGIITYAQAFGFLQMYNAPLMMGFSCVAAILIGGASTMRAKIVHVIVGTFLFQGILVIALPVANKALTGTDLSDIMRMIISNGIILYALTKAKGGASNEE</sequence>
<reference evidence="7 8" key="1">
    <citation type="journal article" date="2018" name="Nat. Biotechnol.">
        <title>A standardized bacterial taxonomy based on genome phylogeny substantially revises the tree of life.</title>
        <authorList>
            <person name="Parks D.H."/>
            <person name="Chuvochina M."/>
            <person name="Waite D.W."/>
            <person name="Rinke C."/>
            <person name="Skarshewski A."/>
            <person name="Chaumeil P.A."/>
            <person name="Hugenholtz P."/>
        </authorList>
    </citation>
    <scope>NUCLEOTIDE SEQUENCE [LARGE SCALE GENOMIC DNA]</scope>
    <source>
        <strain evidence="7">UBA11728</strain>
    </source>
</reference>
<dbReference type="GO" id="GO:0005886">
    <property type="term" value="C:plasma membrane"/>
    <property type="evidence" value="ECO:0007669"/>
    <property type="project" value="UniProtKB-SubCell"/>
</dbReference>
<dbReference type="InterPro" id="IPR001851">
    <property type="entry name" value="ABC_transp_permease"/>
</dbReference>
<feature type="transmembrane region" description="Helical" evidence="6">
    <location>
        <begin position="309"/>
        <end position="330"/>
    </location>
</feature>
<comment type="subcellular location">
    <subcellularLocation>
        <location evidence="1">Cell membrane</location>
        <topology evidence="1">Multi-pass membrane protein</topology>
    </subcellularLocation>
</comment>
<evidence type="ECO:0000313" key="8">
    <source>
        <dbReference type="Proteomes" id="UP000262969"/>
    </source>
</evidence>
<protein>
    <submittedName>
        <fullName evidence="7">ABC transporter</fullName>
    </submittedName>
</protein>
<evidence type="ECO:0000256" key="2">
    <source>
        <dbReference type="ARBA" id="ARBA00022475"/>
    </source>
</evidence>
<proteinExistence type="predicted"/>
<feature type="transmembrane region" description="Helical" evidence="6">
    <location>
        <begin position="12"/>
        <end position="33"/>
    </location>
</feature>
<dbReference type="PANTHER" id="PTHR32196">
    <property type="entry name" value="ABC TRANSPORTER PERMEASE PROTEIN YPHD-RELATED-RELATED"/>
    <property type="match status" value="1"/>
</dbReference>
<evidence type="ECO:0000256" key="1">
    <source>
        <dbReference type="ARBA" id="ARBA00004651"/>
    </source>
</evidence>